<evidence type="ECO:0000313" key="9">
    <source>
        <dbReference type="EMBL" id="CAB4920851.1"/>
    </source>
</evidence>
<protein>
    <recommendedName>
        <fullName evidence="3">peptide-methionine (R)-S-oxide reductase</fullName>
        <ecNumber evidence="3">1.8.4.12</ecNumber>
    </recommendedName>
</protein>
<dbReference type="GO" id="GO:0006979">
    <property type="term" value="P:response to oxidative stress"/>
    <property type="evidence" value="ECO:0007669"/>
    <property type="project" value="InterPro"/>
</dbReference>
<dbReference type="GO" id="GO:0030091">
    <property type="term" value="P:protein repair"/>
    <property type="evidence" value="ECO:0007669"/>
    <property type="project" value="InterPro"/>
</dbReference>
<keyword evidence="4" id="KW-0479">Metal-binding</keyword>
<dbReference type="InterPro" id="IPR028427">
    <property type="entry name" value="Met_Sox_Rdtase_MsrB"/>
</dbReference>
<reference evidence="9" key="1">
    <citation type="submission" date="2020-05" db="EMBL/GenBank/DDBJ databases">
        <authorList>
            <person name="Chiriac C."/>
            <person name="Salcher M."/>
            <person name="Ghai R."/>
            <person name="Kavagutti S V."/>
        </authorList>
    </citation>
    <scope>NUCLEOTIDE SEQUENCE</scope>
</reference>
<comment type="catalytic activity">
    <reaction evidence="7">
        <text>L-methionyl-[protein] + [thioredoxin]-disulfide + H2O = L-methionyl-(R)-S-oxide-[protein] + [thioredoxin]-dithiol</text>
        <dbReference type="Rhea" id="RHEA:24164"/>
        <dbReference type="Rhea" id="RHEA-COMP:10698"/>
        <dbReference type="Rhea" id="RHEA-COMP:10700"/>
        <dbReference type="Rhea" id="RHEA-COMP:12313"/>
        <dbReference type="Rhea" id="RHEA-COMP:12314"/>
        <dbReference type="ChEBI" id="CHEBI:15377"/>
        <dbReference type="ChEBI" id="CHEBI:16044"/>
        <dbReference type="ChEBI" id="CHEBI:29950"/>
        <dbReference type="ChEBI" id="CHEBI:45764"/>
        <dbReference type="ChEBI" id="CHEBI:50058"/>
        <dbReference type="EC" id="1.8.4.12"/>
    </reaction>
</comment>
<accession>A0A6J7HIQ1</accession>
<evidence type="ECO:0000256" key="2">
    <source>
        <dbReference type="ARBA" id="ARBA00007174"/>
    </source>
</evidence>
<keyword evidence="6" id="KW-0560">Oxidoreductase</keyword>
<dbReference type="EC" id="1.8.4.12" evidence="3"/>
<organism evidence="9">
    <name type="scientific">freshwater metagenome</name>
    <dbReference type="NCBI Taxonomy" id="449393"/>
    <lineage>
        <taxon>unclassified sequences</taxon>
        <taxon>metagenomes</taxon>
        <taxon>ecological metagenomes</taxon>
    </lineage>
</organism>
<evidence type="ECO:0000256" key="6">
    <source>
        <dbReference type="ARBA" id="ARBA00023002"/>
    </source>
</evidence>
<evidence type="ECO:0000256" key="1">
    <source>
        <dbReference type="ARBA" id="ARBA00001947"/>
    </source>
</evidence>
<evidence type="ECO:0000256" key="4">
    <source>
        <dbReference type="ARBA" id="ARBA00022723"/>
    </source>
</evidence>
<dbReference type="GO" id="GO:0005737">
    <property type="term" value="C:cytoplasm"/>
    <property type="evidence" value="ECO:0007669"/>
    <property type="project" value="TreeGrafter"/>
</dbReference>
<comment type="similarity">
    <text evidence="2">Belongs to the MsrB Met sulfoxide reductase family.</text>
</comment>
<evidence type="ECO:0000259" key="8">
    <source>
        <dbReference type="PROSITE" id="PS51790"/>
    </source>
</evidence>
<name>A0A6J7HIQ1_9ZZZZ</name>
<dbReference type="PANTHER" id="PTHR10173">
    <property type="entry name" value="METHIONINE SULFOXIDE REDUCTASE"/>
    <property type="match status" value="1"/>
</dbReference>
<evidence type="ECO:0000256" key="5">
    <source>
        <dbReference type="ARBA" id="ARBA00022833"/>
    </source>
</evidence>
<gene>
    <name evidence="9" type="ORF">UFOPK3564_01824</name>
</gene>
<dbReference type="PROSITE" id="PS51790">
    <property type="entry name" value="MSRB"/>
    <property type="match status" value="1"/>
</dbReference>
<comment type="cofactor">
    <cofactor evidence="1">
        <name>Zn(2+)</name>
        <dbReference type="ChEBI" id="CHEBI:29105"/>
    </cofactor>
</comment>
<evidence type="ECO:0000256" key="7">
    <source>
        <dbReference type="ARBA" id="ARBA00048488"/>
    </source>
</evidence>
<dbReference type="EMBL" id="CAFBMK010000105">
    <property type="protein sequence ID" value="CAB4920851.1"/>
    <property type="molecule type" value="Genomic_DNA"/>
</dbReference>
<dbReference type="AlphaFoldDB" id="A0A6J7HIQ1"/>
<feature type="domain" description="MsrB" evidence="8">
    <location>
        <begin position="14"/>
        <end position="136"/>
    </location>
</feature>
<dbReference type="Pfam" id="PF01641">
    <property type="entry name" value="SelR"/>
    <property type="match status" value="1"/>
</dbReference>
<sequence length="141" mass="15029">MADSQPTTAPAGVHVKPDEELTPEQYAVLRQCGTEPAFSGKYWNTKDDGTYRCAACNAELFGSDTKFDSGTGWPSFTDPVVAEAVTLHEDRAYGMVRIECKCANCGGHLGHVFPDGPGAGGQRWCINSASLELDTSAKPQG</sequence>
<dbReference type="InterPro" id="IPR002579">
    <property type="entry name" value="Met_Sox_Rdtase_MsrB_dom"/>
</dbReference>
<dbReference type="GO" id="GO:0046872">
    <property type="term" value="F:metal ion binding"/>
    <property type="evidence" value="ECO:0007669"/>
    <property type="project" value="UniProtKB-KW"/>
</dbReference>
<dbReference type="InterPro" id="IPR011057">
    <property type="entry name" value="Mss4-like_sf"/>
</dbReference>
<evidence type="ECO:0000256" key="3">
    <source>
        <dbReference type="ARBA" id="ARBA00012499"/>
    </source>
</evidence>
<dbReference type="PANTHER" id="PTHR10173:SF52">
    <property type="entry name" value="METHIONINE-R-SULFOXIDE REDUCTASE B1"/>
    <property type="match status" value="1"/>
</dbReference>
<dbReference type="NCBIfam" id="TIGR00357">
    <property type="entry name" value="peptide-methionine (R)-S-oxide reductase MsrB"/>
    <property type="match status" value="1"/>
</dbReference>
<dbReference type="SUPFAM" id="SSF51316">
    <property type="entry name" value="Mss4-like"/>
    <property type="match status" value="1"/>
</dbReference>
<dbReference type="GO" id="GO:0033743">
    <property type="term" value="F:peptide-methionine (R)-S-oxide reductase activity"/>
    <property type="evidence" value="ECO:0007669"/>
    <property type="project" value="UniProtKB-EC"/>
</dbReference>
<dbReference type="FunFam" id="2.170.150.20:FF:000001">
    <property type="entry name" value="Peptide methionine sulfoxide reductase MsrB"/>
    <property type="match status" value="1"/>
</dbReference>
<dbReference type="Gene3D" id="2.170.150.20">
    <property type="entry name" value="Peptide methionine sulfoxide reductase"/>
    <property type="match status" value="1"/>
</dbReference>
<proteinExistence type="inferred from homology"/>
<keyword evidence="5" id="KW-0862">Zinc</keyword>